<name>A0A3N9X7P3_9ACTN</name>
<protein>
    <submittedName>
        <fullName evidence="9">ABC transporter permease</fullName>
    </submittedName>
</protein>
<feature type="domain" description="ABC3 transporter permease C-terminal" evidence="8">
    <location>
        <begin position="740"/>
        <end position="852"/>
    </location>
</feature>
<evidence type="ECO:0000259" key="8">
    <source>
        <dbReference type="Pfam" id="PF02687"/>
    </source>
</evidence>
<proteinExistence type="inferred from homology"/>
<dbReference type="InterPro" id="IPR050250">
    <property type="entry name" value="Macrolide_Exporter_MacB"/>
</dbReference>
<sequence>MSRRVLSKRLLALAWKTVKGRKGGFAAAFVAVLFGSALITACGILLESSERSGVPTERYQAADLVVGASQALPVADDVDPRFGERATLPAARVGDIARVPGVRSAIPDVNVPVSLVTADAEVLAGPDGTPALGHGWQSAALGPFTTSTGRAPAGPDDVVLDSALAERADITVGAWVRLAVGSNTSMYRVTGIAGLPGGRLARQSALFFTDDQARKLTGQPDRVDAIGVLAAPGVSADELASAIKSAVPDAVVYTGSDRSEAEFLDIGTTRSFISELSLAFGGSMILVIMIVVASTLALSVRQRLRELALLRAIGATPKQVLGMIAAETMVVATLGAVLGVIPGIGLSFLLRETFIMVGAVPDDFVLSISPLPVLPAMVLCLVGARLGGWIAARRAARLRPVDALGEAAVEPRKLGWLRLTVGLLLVPTGLAMAVVLPWVLPGEGAAESAAFSAFLLLFAVALLGPRLLGGAVTVLGPWLSRGSGVSGFLATANAHANSRRLAAATTPLIMGIILAAGQLFSGTTASSAAQDQAADGLRADYVVTSTSAGVSPEVADMLRDVPGVSAVTPVVRTRTLATFGSSHSPQFRTYSSQGVTGDPLAETMDLAVLEGDVADVRGDTVALSRIAAGTLGVALGDSIDLRLGDGTPIKPTVVALYERGLGLGDVTLPHDLVLEHTTDRLDLAVLVTAATGTDAAALGDALRSAVHHLPTVRVNNREPFIAAQSAAVAGESAVGLILNAVLLGYLAIAVVNTLVMATASRFREFALLQLVGATRRQVFAMMRSETRIVVVAAVLIGTLGAIPSLIGTSIGLTRTLIPSIPPLVYLGIVAVTALLGSAAIMTSTRIAMRSQPVNAIGVRE</sequence>
<comment type="similarity">
    <text evidence="6">Belongs to the ABC-4 integral membrane protein family.</text>
</comment>
<dbReference type="GO" id="GO:0005886">
    <property type="term" value="C:plasma membrane"/>
    <property type="evidence" value="ECO:0007669"/>
    <property type="project" value="UniProtKB-SubCell"/>
</dbReference>
<evidence type="ECO:0000256" key="4">
    <source>
        <dbReference type="ARBA" id="ARBA00022989"/>
    </source>
</evidence>
<organism evidence="9 10">
    <name type="scientific">Micromonospora arida</name>
    <dbReference type="NCBI Taxonomy" id="2203715"/>
    <lineage>
        <taxon>Bacteria</taxon>
        <taxon>Bacillati</taxon>
        <taxon>Actinomycetota</taxon>
        <taxon>Actinomycetes</taxon>
        <taxon>Micromonosporales</taxon>
        <taxon>Micromonosporaceae</taxon>
        <taxon>Micromonospora</taxon>
    </lineage>
</organism>
<keyword evidence="5 7" id="KW-0472">Membrane</keyword>
<feature type="transmembrane region" description="Helical" evidence="7">
    <location>
        <begin position="421"/>
        <end position="440"/>
    </location>
</feature>
<evidence type="ECO:0000313" key="10">
    <source>
        <dbReference type="Proteomes" id="UP000266889"/>
    </source>
</evidence>
<dbReference type="PANTHER" id="PTHR30572">
    <property type="entry name" value="MEMBRANE COMPONENT OF TRANSPORTER-RELATED"/>
    <property type="match status" value="1"/>
</dbReference>
<feature type="transmembrane region" description="Helical" evidence="7">
    <location>
        <begin position="452"/>
        <end position="480"/>
    </location>
</feature>
<feature type="transmembrane region" description="Helical" evidence="7">
    <location>
        <begin position="501"/>
        <end position="520"/>
    </location>
</feature>
<feature type="domain" description="ABC3 transporter permease C-terminal" evidence="8">
    <location>
        <begin position="279"/>
        <end position="398"/>
    </location>
</feature>
<gene>
    <name evidence="9" type="ORF">DLJ58_16440</name>
</gene>
<keyword evidence="3 7" id="KW-0812">Transmembrane</keyword>
<evidence type="ECO:0000256" key="3">
    <source>
        <dbReference type="ARBA" id="ARBA00022692"/>
    </source>
</evidence>
<dbReference type="AlphaFoldDB" id="A0A3N9X7P3"/>
<evidence type="ECO:0000256" key="7">
    <source>
        <dbReference type="SAM" id="Phobius"/>
    </source>
</evidence>
<comment type="subcellular location">
    <subcellularLocation>
        <location evidence="1">Cell membrane</location>
        <topology evidence="1">Multi-pass membrane protein</topology>
    </subcellularLocation>
</comment>
<reference evidence="9 10" key="1">
    <citation type="submission" date="2018-05" db="EMBL/GenBank/DDBJ databases">
        <title>Micromonospora from Atacama Desert.</title>
        <authorList>
            <person name="Carro L."/>
            <person name="Goodfellow M."/>
            <person name="Klenk H.-P."/>
        </authorList>
    </citation>
    <scope>NUCLEOTIDE SEQUENCE [LARGE SCALE GENOMIC DNA]</scope>
    <source>
        <strain evidence="9 10">LB32</strain>
    </source>
</reference>
<feature type="transmembrane region" description="Helical" evidence="7">
    <location>
        <begin position="320"/>
        <end position="344"/>
    </location>
</feature>
<evidence type="ECO:0000313" key="9">
    <source>
        <dbReference type="EMBL" id="RQX09051.1"/>
    </source>
</evidence>
<evidence type="ECO:0000256" key="6">
    <source>
        <dbReference type="ARBA" id="ARBA00038076"/>
    </source>
</evidence>
<evidence type="ECO:0000256" key="2">
    <source>
        <dbReference type="ARBA" id="ARBA00022475"/>
    </source>
</evidence>
<keyword evidence="4 7" id="KW-1133">Transmembrane helix</keyword>
<feature type="transmembrane region" description="Helical" evidence="7">
    <location>
        <begin position="25"/>
        <end position="46"/>
    </location>
</feature>
<keyword evidence="2" id="KW-1003">Cell membrane</keyword>
<keyword evidence="10" id="KW-1185">Reference proteome</keyword>
<dbReference type="OrthoDB" id="3223244at2"/>
<dbReference type="EMBL" id="QGSY01000181">
    <property type="protein sequence ID" value="RQX09051.1"/>
    <property type="molecule type" value="Genomic_DNA"/>
</dbReference>
<feature type="transmembrane region" description="Helical" evidence="7">
    <location>
        <begin position="733"/>
        <end position="755"/>
    </location>
</feature>
<feature type="transmembrane region" description="Helical" evidence="7">
    <location>
        <begin position="788"/>
        <end position="811"/>
    </location>
</feature>
<dbReference type="Proteomes" id="UP000266889">
    <property type="component" value="Unassembled WGS sequence"/>
</dbReference>
<evidence type="ECO:0000256" key="5">
    <source>
        <dbReference type="ARBA" id="ARBA00023136"/>
    </source>
</evidence>
<evidence type="ECO:0000256" key="1">
    <source>
        <dbReference type="ARBA" id="ARBA00004651"/>
    </source>
</evidence>
<feature type="transmembrane region" description="Helical" evidence="7">
    <location>
        <begin position="823"/>
        <end position="841"/>
    </location>
</feature>
<dbReference type="PANTHER" id="PTHR30572:SF4">
    <property type="entry name" value="ABC TRANSPORTER PERMEASE YTRF"/>
    <property type="match status" value="1"/>
</dbReference>
<dbReference type="GO" id="GO:0022857">
    <property type="term" value="F:transmembrane transporter activity"/>
    <property type="evidence" value="ECO:0007669"/>
    <property type="project" value="TreeGrafter"/>
</dbReference>
<dbReference type="Pfam" id="PF02687">
    <property type="entry name" value="FtsX"/>
    <property type="match status" value="2"/>
</dbReference>
<feature type="transmembrane region" description="Helical" evidence="7">
    <location>
        <begin position="364"/>
        <end position="384"/>
    </location>
</feature>
<accession>A0A3N9X7P3</accession>
<feature type="transmembrane region" description="Helical" evidence="7">
    <location>
        <begin position="278"/>
        <end position="300"/>
    </location>
</feature>
<comment type="caution">
    <text evidence="9">The sequence shown here is derived from an EMBL/GenBank/DDBJ whole genome shotgun (WGS) entry which is preliminary data.</text>
</comment>
<dbReference type="InterPro" id="IPR003838">
    <property type="entry name" value="ABC3_permease_C"/>
</dbReference>